<evidence type="ECO:0000256" key="12">
    <source>
        <dbReference type="ARBA" id="ARBA00035585"/>
    </source>
</evidence>
<keyword evidence="2 14" id="KW-0813">Transport</keyword>
<dbReference type="GO" id="GO:0140114">
    <property type="term" value="P:cellular detoxification of fluoride"/>
    <property type="evidence" value="ECO:0007669"/>
    <property type="project" value="UniProtKB-UniRule"/>
</dbReference>
<evidence type="ECO:0000256" key="1">
    <source>
        <dbReference type="ARBA" id="ARBA00004651"/>
    </source>
</evidence>
<keyword evidence="4 14" id="KW-0812">Transmembrane</keyword>
<keyword evidence="8 14" id="KW-0406">Ion transport</keyword>
<evidence type="ECO:0000313" key="16">
    <source>
        <dbReference type="Proteomes" id="UP000036045"/>
    </source>
</evidence>
<organism evidence="15 16">
    <name type="scientific">Niallia circulans</name>
    <name type="common">Bacillus circulans</name>
    <dbReference type="NCBI Taxonomy" id="1397"/>
    <lineage>
        <taxon>Bacteria</taxon>
        <taxon>Bacillati</taxon>
        <taxon>Bacillota</taxon>
        <taxon>Bacilli</taxon>
        <taxon>Bacillales</taxon>
        <taxon>Bacillaceae</taxon>
        <taxon>Niallia</taxon>
    </lineage>
</organism>
<keyword evidence="5 14" id="KW-0479">Metal-binding</keyword>
<dbReference type="AlphaFoldDB" id="A0A0J1L809"/>
<evidence type="ECO:0000256" key="6">
    <source>
        <dbReference type="ARBA" id="ARBA00022989"/>
    </source>
</evidence>
<reference evidence="15 16" key="1">
    <citation type="submission" date="2015-05" db="EMBL/GenBank/DDBJ databases">
        <title>Whole genome sequence and identification of bacterial endophytes from Costus igneus.</title>
        <authorList>
            <person name="Lee Y.P."/>
            <person name="Gan H.M."/>
            <person name="Eng W."/>
            <person name="Wheatley M.S."/>
            <person name="Caraballo A."/>
            <person name="Polter S."/>
            <person name="Savka M.A."/>
            <person name="Hudson A.O."/>
        </authorList>
    </citation>
    <scope>NUCLEOTIDE SEQUENCE [LARGE SCALE GENOMIC DNA]</scope>
    <source>
        <strain evidence="15 16">RIT379</strain>
    </source>
</reference>
<evidence type="ECO:0000256" key="14">
    <source>
        <dbReference type="HAMAP-Rule" id="MF_00454"/>
    </source>
</evidence>
<dbReference type="InterPro" id="IPR003691">
    <property type="entry name" value="FluC"/>
</dbReference>
<feature type="binding site" evidence="14">
    <location>
        <position position="74"/>
    </location>
    <ligand>
        <name>Na(+)</name>
        <dbReference type="ChEBI" id="CHEBI:29101"/>
        <note>structural</note>
    </ligand>
</feature>
<comment type="caution">
    <text evidence="15">The sequence shown here is derived from an EMBL/GenBank/DDBJ whole genome shotgun (WGS) entry which is preliminary data.</text>
</comment>
<keyword evidence="16" id="KW-1185">Reference proteome</keyword>
<evidence type="ECO:0000256" key="8">
    <source>
        <dbReference type="ARBA" id="ARBA00023065"/>
    </source>
</evidence>
<dbReference type="HAMAP" id="MF_00454">
    <property type="entry name" value="FluC"/>
    <property type="match status" value="1"/>
</dbReference>
<dbReference type="GO" id="GO:0062054">
    <property type="term" value="F:fluoride channel activity"/>
    <property type="evidence" value="ECO:0007669"/>
    <property type="project" value="UniProtKB-UniRule"/>
</dbReference>
<keyword evidence="7 14" id="KW-0915">Sodium</keyword>
<keyword evidence="9 14" id="KW-0472">Membrane</keyword>
<comment type="subcellular location">
    <subcellularLocation>
        <location evidence="1 14">Cell membrane</location>
        <topology evidence="1 14">Multi-pass membrane protein</topology>
    </subcellularLocation>
</comment>
<evidence type="ECO:0000256" key="4">
    <source>
        <dbReference type="ARBA" id="ARBA00022692"/>
    </source>
</evidence>
<keyword evidence="3 14" id="KW-1003">Cell membrane</keyword>
<evidence type="ECO:0000256" key="13">
    <source>
        <dbReference type="ARBA" id="ARBA00049940"/>
    </source>
</evidence>
<dbReference type="GO" id="GO:0046872">
    <property type="term" value="F:metal ion binding"/>
    <property type="evidence" value="ECO:0007669"/>
    <property type="project" value="UniProtKB-KW"/>
</dbReference>
<evidence type="ECO:0000256" key="2">
    <source>
        <dbReference type="ARBA" id="ARBA00022448"/>
    </source>
</evidence>
<dbReference type="PANTHER" id="PTHR28259">
    <property type="entry name" value="FLUORIDE EXPORT PROTEIN 1-RELATED"/>
    <property type="match status" value="1"/>
</dbReference>
<dbReference type="OrthoDB" id="9815830at2"/>
<evidence type="ECO:0000256" key="7">
    <source>
        <dbReference type="ARBA" id="ARBA00023053"/>
    </source>
</evidence>
<gene>
    <name evidence="14" type="primary">fluC</name>
    <name evidence="14" type="synonym">crcB</name>
    <name evidence="15" type="ORF">ABW02_16610</name>
</gene>
<keyword evidence="10 14" id="KW-0407">Ion channel</keyword>
<dbReference type="EMBL" id="LDPH01000018">
    <property type="protein sequence ID" value="KLV25060.1"/>
    <property type="molecule type" value="Genomic_DNA"/>
</dbReference>
<dbReference type="Proteomes" id="UP000036045">
    <property type="component" value="Unassembled WGS sequence"/>
</dbReference>
<keyword evidence="6 14" id="KW-1133">Transmembrane helix</keyword>
<comment type="activity regulation">
    <text evidence="14">Na(+) is not transported, but it plays an essential structural role and its presence is essential for fluoride channel function.</text>
</comment>
<feature type="transmembrane region" description="Helical" evidence="14">
    <location>
        <begin position="34"/>
        <end position="55"/>
    </location>
</feature>
<sequence>MLSNLLLIGVGGFIGAISRYFFINELKKIMASSIPIPTMIVNIIGSFLLGLIVGMGVNVNAYFILAIGFLGAFTTFSTFAVEAVTLCREKKKGGFFFYILGTFLGGILFCFAGWKFGLYF</sequence>
<evidence type="ECO:0000256" key="3">
    <source>
        <dbReference type="ARBA" id="ARBA00022475"/>
    </source>
</evidence>
<evidence type="ECO:0000256" key="11">
    <source>
        <dbReference type="ARBA" id="ARBA00035120"/>
    </source>
</evidence>
<evidence type="ECO:0000256" key="9">
    <source>
        <dbReference type="ARBA" id="ARBA00023136"/>
    </source>
</evidence>
<dbReference type="Pfam" id="PF02537">
    <property type="entry name" value="CRCB"/>
    <property type="match status" value="1"/>
</dbReference>
<feature type="transmembrane region" description="Helical" evidence="14">
    <location>
        <begin position="61"/>
        <end position="83"/>
    </location>
</feature>
<evidence type="ECO:0000256" key="10">
    <source>
        <dbReference type="ARBA" id="ARBA00023303"/>
    </source>
</evidence>
<accession>A0A0J1L809</accession>
<dbReference type="RefSeq" id="WP_047943400.1">
    <property type="nucleotide sequence ID" value="NZ_LDPH01000018.1"/>
</dbReference>
<protein>
    <recommendedName>
        <fullName evidence="14">Fluoride-specific ion channel FluC</fullName>
    </recommendedName>
</protein>
<evidence type="ECO:0000256" key="5">
    <source>
        <dbReference type="ARBA" id="ARBA00022723"/>
    </source>
</evidence>
<comment type="similarity">
    <text evidence="11 14">Belongs to the fluoride channel Fluc/FEX (TC 1.A.43) family.</text>
</comment>
<name>A0A0J1L809_NIACI</name>
<evidence type="ECO:0000313" key="15">
    <source>
        <dbReference type="EMBL" id="KLV25060.1"/>
    </source>
</evidence>
<feature type="transmembrane region" description="Helical" evidence="14">
    <location>
        <begin position="6"/>
        <end position="22"/>
    </location>
</feature>
<proteinExistence type="inferred from homology"/>
<dbReference type="PATRIC" id="fig|1397.4.peg.1518"/>
<dbReference type="GO" id="GO:0005886">
    <property type="term" value="C:plasma membrane"/>
    <property type="evidence" value="ECO:0007669"/>
    <property type="project" value="UniProtKB-SubCell"/>
</dbReference>
<feature type="binding site" evidence="14">
    <location>
        <position position="71"/>
    </location>
    <ligand>
        <name>Na(+)</name>
        <dbReference type="ChEBI" id="CHEBI:29101"/>
        <note>structural</note>
    </ligand>
</feature>
<feature type="transmembrane region" description="Helical" evidence="14">
    <location>
        <begin position="95"/>
        <end position="114"/>
    </location>
</feature>
<comment type="function">
    <text evidence="13 14">Fluoride-specific ion channel. Important for reducing fluoride concentration in the cell, thus reducing its toxicity.</text>
</comment>
<comment type="catalytic activity">
    <reaction evidence="12">
        <text>fluoride(in) = fluoride(out)</text>
        <dbReference type="Rhea" id="RHEA:76159"/>
        <dbReference type="ChEBI" id="CHEBI:17051"/>
    </reaction>
    <physiologicalReaction direction="left-to-right" evidence="12">
        <dbReference type="Rhea" id="RHEA:76160"/>
    </physiologicalReaction>
</comment>
<dbReference type="PANTHER" id="PTHR28259:SF16">
    <property type="entry name" value="FLUORIDE-SPECIFIC ION CHANNEL FLUC 2"/>
    <property type="match status" value="1"/>
</dbReference>